<organism evidence="1 2">
    <name type="scientific">Dactylonectria macrodidyma</name>
    <dbReference type="NCBI Taxonomy" id="307937"/>
    <lineage>
        <taxon>Eukaryota</taxon>
        <taxon>Fungi</taxon>
        <taxon>Dikarya</taxon>
        <taxon>Ascomycota</taxon>
        <taxon>Pezizomycotina</taxon>
        <taxon>Sordariomycetes</taxon>
        <taxon>Hypocreomycetidae</taxon>
        <taxon>Hypocreales</taxon>
        <taxon>Nectriaceae</taxon>
        <taxon>Dactylonectria</taxon>
    </lineage>
</organism>
<dbReference type="OrthoDB" id="5279008at2759"/>
<dbReference type="Proteomes" id="UP000738349">
    <property type="component" value="Unassembled WGS sequence"/>
</dbReference>
<keyword evidence="2" id="KW-1185">Reference proteome</keyword>
<dbReference type="EMBL" id="JAGMUV010000036">
    <property type="protein sequence ID" value="KAH7113084.1"/>
    <property type="molecule type" value="Genomic_DNA"/>
</dbReference>
<reference evidence="1" key="1">
    <citation type="journal article" date="2021" name="Nat. Commun.">
        <title>Genetic determinants of endophytism in the Arabidopsis root mycobiome.</title>
        <authorList>
            <person name="Mesny F."/>
            <person name="Miyauchi S."/>
            <person name="Thiergart T."/>
            <person name="Pickel B."/>
            <person name="Atanasova L."/>
            <person name="Karlsson M."/>
            <person name="Huettel B."/>
            <person name="Barry K.W."/>
            <person name="Haridas S."/>
            <person name="Chen C."/>
            <person name="Bauer D."/>
            <person name="Andreopoulos W."/>
            <person name="Pangilinan J."/>
            <person name="LaButti K."/>
            <person name="Riley R."/>
            <person name="Lipzen A."/>
            <person name="Clum A."/>
            <person name="Drula E."/>
            <person name="Henrissat B."/>
            <person name="Kohler A."/>
            <person name="Grigoriev I.V."/>
            <person name="Martin F.M."/>
            <person name="Hacquard S."/>
        </authorList>
    </citation>
    <scope>NUCLEOTIDE SEQUENCE</scope>
    <source>
        <strain evidence="1">MPI-CAGE-AT-0147</strain>
    </source>
</reference>
<gene>
    <name evidence="1" type="ORF">EDB81DRAFT_670582</name>
</gene>
<feature type="non-terminal residue" evidence="1">
    <location>
        <position position="1"/>
    </location>
</feature>
<proteinExistence type="predicted"/>
<evidence type="ECO:0000313" key="1">
    <source>
        <dbReference type="EMBL" id="KAH7113084.1"/>
    </source>
</evidence>
<protein>
    <submittedName>
        <fullName evidence="1">Uncharacterized protein</fullName>
    </submittedName>
</protein>
<accession>A0A9P9D637</accession>
<comment type="caution">
    <text evidence="1">The sequence shown here is derived from an EMBL/GenBank/DDBJ whole genome shotgun (WGS) entry which is preliminary data.</text>
</comment>
<sequence>AGDDGFLDQSAAVISRQYFDDQESFFSGPDVAALTRAMSGLYNCKALLLTDAHLPWGAVRMEREVGDIGRGLAHDAIGDESFVKHVINVMLTTARESQLPVEELCIELGKESKISAGDPISLHLLDSPPESIARQPDSNHLIGLTTLKLIASPVIEDESEEDEAVPGWPRNFSRFLGLFPQLSHFSLAFSGDFDYGIASSCLLDVLSLPRLRKLELTRIDTVEAQLTGFLLRNESTLEEVVLGKVKMTGRISWTTLLKSKQMPGVHSMTLKDCWLFSCSRPGYMYDYELETVCMRNEKDFEHAIAMVEGLGTVWDVEE</sequence>
<evidence type="ECO:0000313" key="2">
    <source>
        <dbReference type="Proteomes" id="UP000738349"/>
    </source>
</evidence>
<dbReference type="AlphaFoldDB" id="A0A9P9D637"/>
<name>A0A9P9D637_9HYPO</name>